<dbReference type="InterPro" id="IPR015946">
    <property type="entry name" value="KH_dom-like_a/b"/>
</dbReference>
<dbReference type="GO" id="GO:0006364">
    <property type="term" value="P:rRNA processing"/>
    <property type="evidence" value="ECO:0007669"/>
    <property type="project" value="InterPro"/>
</dbReference>
<dbReference type="Proteomes" id="UP000253551">
    <property type="component" value="Unassembled WGS sequence"/>
</dbReference>
<evidence type="ECO:0000256" key="1">
    <source>
        <dbReference type="SAM" id="MobiDB-lite"/>
    </source>
</evidence>
<dbReference type="EMBL" id="PJQM01000176">
    <property type="protein sequence ID" value="RCI06337.1"/>
    <property type="molecule type" value="Genomic_DNA"/>
</dbReference>
<dbReference type="InterPro" id="IPR023799">
    <property type="entry name" value="RbfA_dom_sf"/>
</dbReference>
<dbReference type="OrthoDB" id="2250046at2759"/>
<dbReference type="InterPro" id="IPR000238">
    <property type="entry name" value="RbfA"/>
</dbReference>
<dbReference type="Pfam" id="PF02033">
    <property type="entry name" value="RBFA"/>
    <property type="match status" value="1"/>
</dbReference>
<protein>
    <submittedName>
        <fullName evidence="2">Uncharacterized protein</fullName>
    </submittedName>
</protein>
<sequence length="189" mass="22169">MSFQRPQTLFKHNLLSFTKRFNSHKPNNGPKIPKSPRYSPQNQQILNDYMIPGPALKFFKTKRTKKRTETEDMAKHIYTTPARSINYNEFDSAPTVIQERLAERIQRAITTMYSTEVLPSKWITLSHVSIRAVKVSRNLRKCRVLYEPLSTKKSERGHIHRALQDYTPLLNSMIRSHAHIRHPLSIKFN</sequence>
<dbReference type="AlphaFoldDB" id="A0A367KW05"/>
<dbReference type="Gene3D" id="3.30.300.20">
    <property type="match status" value="1"/>
</dbReference>
<evidence type="ECO:0000313" key="2">
    <source>
        <dbReference type="EMBL" id="RCI06337.1"/>
    </source>
</evidence>
<reference evidence="2 3" key="1">
    <citation type="journal article" date="2018" name="G3 (Bethesda)">
        <title>Phylogenetic and Phylogenomic Definition of Rhizopus Species.</title>
        <authorList>
            <person name="Gryganskyi A.P."/>
            <person name="Golan J."/>
            <person name="Dolatabadi S."/>
            <person name="Mondo S."/>
            <person name="Robb S."/>
            <person name="Idnurm A."/>
            <person name="Muszewska A."/>
            <person name="Steczkiewicz K."/>
            <person name="Masonjones S."/>
            <person name="Liao H.L."/>
            <person name="Gajdeczka M.T."/>
            <person name="Anike F."/>
            <person name="Vuek A."/>
            <person name="Anishchenko I.M."/>
            <person name="Voigt K."/>
            <person name="de Hoog G.S."/>
            <person name="Smith M.E."/>
            <person name="Heitman J."/>
            <person name="Vilgalys R."/>
            <person name="Stajich J.E."/>
        </authorList>
    </citation>
    <scope>NUCLEOTIDE SEQUENCE [LARGE SCALE GENOMIC DNA]</scope>
    <source>
        <strain evidence="2 3">LSU 92-RS-03</strain>
    </source>
</reference>
<dbReference type="SUPFAM" id="SSF89919">
    <property type="entry name" value="Ribosome-binding factor A, RbfA"/>
    <property type="match status" value="1"/>
</dbReference>
<proteinExistence type="predicted"/>
<feature type="region of interest" description="Disordered" evidence="1">
    <location>
        <begin position="20"/>
        <end position="39"/>
    </location>
</feature>
<organism evidence="2 3">
    <name type="scientific">Rhizopus stolonifer</name>
    <name type="common">Rhizopus nigricans</name>
    <dbReference type="NCBI Taxonomy" id="4846"/>
    <lineage>
        <taxon>Eukaryota</taxon>
        <taxon>Fungi</taxon>
        <taxon>Fungi incertae sedis</taxon>
        <taxon>Mucoromycota</taxon>
        <taxon>Mucoromycotina</taxon>
        <taxon>Mucoromycetes</taxon>
        <taxon>Mucorales</taxon>
        <taxon>Mucorineae</taxon>
        <taxon>Rhizopodaceae</taxon>
        <taxon>Rhizopus</taxon>
    </lineage>
</organism>
<name>A0A367KW05_RHIST</name>
<keyword evidence="3" id="KW-1185">Reference proteome</keyword>
<evidence type="ECO:0000313" key="3">
    <source>
        <dbReference type="Proteomes" id="UP000253551"/>
    </source>
</evidence>
<gene>
    <name evidence="2" type="ORF">CU098_007643</name>
</gene>
<accession>A0A367KW05</accession>
<comment type="caution">
    <text evidence="2">The sequence shown here is derived from an EMBL/GenBank/DDBJ whole genome shotgun (WGS) entry which is preliminary data.</text>
</comment>